<name>A0A0D7AL34_9AGAR</name>
<evidence type="ECO:0000313" key="3">
    <source>
        <dbReference type="Proteomes" id="UP000054144"/>
    </source>
</evidence>
<keyword evidence="3" id="KW-1185">Reference proteome</keyword>
<evidence type="ECO:0000256" key="1">
    <source>
        <dbReference type="SAM" id="MobiDB-lite"/>
    </source>
</evidence>
<dbReference type="AlphaFoldDB" id="A0A0D7AL34"/>
<organism evidence="2 3">
    <name type="scientific">Fistulina hepatica ATCC 64428</name>
    <dbReference type="NCBI Taxonomy" id="1128425"/>
    <lineage>
        <taxon>Eukaryota</taxon>
        <taxon>Fungi</taxon>
        <taxon>Dikarya</taxon>
        <taxon>Basidiomycota</taxon>
        <taxon>Agaricomycotina</taxon>
        <taxon>Agaricomycetes</taxon>
        <taxon>Agaricomycetidae</taxon>
        <taxon>Agaricales</taxon>
        <taxon>Fistulinaceae</taxon>
        <taxon>Fistulina</taxon>
    </lineage>
</organism>
<protein>
    <submittedName>
        <fullName evidence="2">Uncharacterized protein</fullName>
    </submittedName>
</protein>
<accession>A0A0D7AL34</accession>
<evidence type="ECO:0000313" key="2">
    <source>
        <dbReference type="EMBL" id="KIY52464.1"/>
    </source>
</evidence>
<feature type="compositionally biased region" description="Polar residues" evidence="1">
    <location>
        <begin position="151"/>
        <end position="161"/>
    </location>
</feature>
<feature type="region of interest" description="Disordered" evidence="1">
    <location>
        <begin position="151"/>
        <end position="182"/>
    </location>
</feature>
<reference evidence="2 3" key="1">
    <citation type="journal article" date="2015" name="Fungal Genet. Biol.">
        <title>Evolution of novel wood decay mechanisms in Agaricales revealed by the genome sequences of Fistulina hepatica and Cylindrobasidium torrendii.</title>
        <authorList>
            <person name="Floudas D."/>
            <person name="Held B.W."/>
            <person name="Riley R."/>
            <person name="Nagy L.G."/>
            <person name="Koehler G."/>
            <person name="Ransdell A.S."/>
            <person name="Younus H."/>
            <person name="Chow J."/>
            <person name="Chiniquy J."/>
            <person name="Lipzen A."/>
            <person name="Tritt A."/>
            <person name="Sun H."/>
            <person name="Haridas S."/>
            <person name="LaButti K."/>
            <person name="Ohm R.A."/>
            <person name="Kues U."/>
            <person name="Blanchette R.A."/>
            <person name="Grigoriev I.V."/>
            <person name="Minto R.E."/>
            <person name="Hibbett D.S."/>
        </authorList>
    </citation>
    <scope>NUCLEOTIDE SEQUENCE [LARGE SCALE GENOMIC DNA]</scope>
    <source>
        <strain evidence="2 3">ATCC 64428</strain>
    </source>
</reference>
<sequence>MRSAEIAANLNLIRKSLSTIVDANANTSVPAPSYAPSAVGQSSVARQAPTHNDGILNSRFGLSLQDEALWWKPWLSGHADSAMNVSFDFNALQSSIGNFAMLGGETFIPTVHTRVIAPGKLRDRKSQQWLSASLHTSHEVQNRVVMRQNTMTTGSTPEHSSSPPPFVEEGYTPSKAREELRSASQVLERLNETVY</sequence>
<dbReference type="EMBL" id="KN881643">
    <property type="protein sequence ID" value="KIY52464.1"/>
    <property type="molecule type" value="Genomic_DNA"/>
</dbReference>
<dbReference type="Proteomes" id="UP000054144">
    <property type="component" value="Unassembled WGS sequence"/>
</dbReference>
<gene>
    <name evidence="2" type="ORF">FISHEDRAFT_69884</name>
</gene>
<proteinExistence type="predicted"/>